<sequence length="98" mass="10991">MLPGNCDSYYDIEQDADDIDHYHHYNHYQNNTEMGETGSNSSYMNGGESYHDFPLPPSPPLVIAPESFEEQMMMAMAVSLAEVHATTTTSAPTEVTWQ</sequence>
<gene>
    <name evidence="2" type="ORF">DY000_02064235</name>
</gene>
<comment type="caution">
    <text evidence="2">The sequence shown here is derived from an EMBL/GenBank/DDBJ whole genome shotgun (WGS) entry which is preliminary data.</text>
</comment>
<name>A0ABQ7AUF8_BRACR</name>
<accession>A0ABQ7AUF8</accession>
<feature type="region of interest" description="Disordered" evidence="1">
    <location>
        <begin position="30"/>
        <end position="51"/>
    </location>
</feature>
<evidence type="ECO:0000313" key="3">
    <source>
        <dbReference type="Proteomes" id="UP000266723"/>
    </source>
</evidence>
<feature type="compositionally biased region" description="Polar residues" evidence="1">
    <location>
        <begin position="32"/>
        <end position="44"/>
    </location>
</feature>
<dbReference type="EMBL" id="QGKV02001556">
    <property type="protein sequence ID" value="KAF3517688.1"/>
    <property type="molecule type" value="Genomic_DNA"/>
</dbReference>
<protein>
    <submittedName>
        <fullName evidence="2">Uncharacterized protein</fullName>
    </submittedName>
</protein>
<reference evidence="2 3" key="1">
    <citation type="journal article" date="2020" name="BMC Genomics">
        <title>Intraspecific diversification of the crop wild relative Brassica cretica Lam. using demographic model selection.</title>
        <authorList>
            <person name="Kioukis A."/>
            <person name="Michalopoulou V.A."/>
            <person name="Briers L."/>
            <person name="Pirintsos S."/>
            <person name="Studholme D.J."/>
            <person name="Pavlidis P."/>
            <person name="Sarris P.F."/>
        </authorList>
    </citation>
    <scope>NUCLEOTIDE SEQUENCE [LARGE SCALE GENOMIC DNA]</scope>
    <source>
        <strain evidence="3">cv. PFS-1207/04</strain>
    </source>
</reference>
<keyword evidence="3" id="KW-1185">Reference proteome</keyword>
<organism evidence="2 3">
    <name type="scientific">Brassica cretica</name>
    <name type="common">Mustard</name>
    <dbReference type="NCBI Taxonomy" id="69181"/>
    <lineage>
        <taxon>Eukaryota</taxon>
        <taxon>Viridiplantae</taxon>
        <taxon>Streptophyta</taxon>
        <taxon>Embryophyta</taxon>
        <taxon>Tracheophyta</taxon>
        <taxon>Spermatophyta</taxon>
        <taxon>Magnoliopsida</taxon>
        <taxon>eudicotyledons</taxon>
        <taxon>Gunneridae</taxon>
        <taxon>Pentapetalae</taxon>
        <taxon>rosids</taxon>
        <taxon>malvids</taxon>
        <taxon>Brassicales</taxon>
        <taxon>Brassicaceae</taxon>
        <taxon>Brassiceae</taxon>
        <taxon>Brassica</taxon>
    </lineage>
</organism>
<dbReference type="Proteomes" id="UP000266723">
    <property type="component" value="Unassembled WGS sequence"/>
</dbReference>
<evidence type="ECO:0000256" key="1">
    <source>
        <dbReference type="SAM" id="MobiDB-lite"/>
    </source>
</evidence>
<evidence type="ECO:0000313" key="2">
    <source>
        <dbReference type="EMBL" id="KAF3517688.1"/>
    </source>
</evidence>
<proteinExistence type="predicted"/>